<keyword evidence="1" id="KW-0175">Coiled coil</keyword>
<evidence type="ECO:0000313" key="4">
    <source>
        <dbReference type="Proteomes" id="UP001489004"/>
    </source>
</evidence>
<evidence type="ECO:0000256" key="1">
    <source>
        <dbReference type="SAM" id="Coils"/>
    </source>
</evidence>
<accession>A0AAW1Q730</accession>
<feature type="compositionally biased region" description="Basic and acidic residues" evidence="2">
    <location>
        <begin position="326"/>
        <end position="335"/>
    </location>
</feature>
<comment type="caution">
    <text evidence="3">The sequence shown here is derived from an EMBL/GenBank/DDBJ whole genome shotgun (WGS) entry which is preliminary data.</text>
</comment>
<sequence length="421" mass="45123">MKVQNPKVVSRNVSPHRSSAVQVALSEEMVGLRRREHCTLTDLCVEDKQKVAKLIRQVVELGQENQQLAADHGKETSKNSDKIQQLRQRNHDIIRENTNLRSKLTHAFALLRTYQHKVRVMDAAMHASQSSGNSQATAGRLPASLALAAAQPQEAAQPAALAPQPVTSLLAWHLEESAGNGDGDAELDKGRSRVLRFDPSIGKSGAFYFVELDGQMPALSIAGTSDAGLASTEPSANTPARAWGGPGGTPPAYHAHDTPANVREVAVPQVDPANIAFRVSVPRPGRERNDLSMAGEAAPSQRAADRTPAGSDRPKAAKPQGGGYMHRPDGPEPHTADAWMPSKPAAPSSAVVAEMLGRHLGADYFDDALMDLVAEVDSMVSGDEASSVMSEGPSSWHNGDMYEENDVISLISEQEYESYQA</sequence>
<name>A0AAW1Q730_9CHLO</name>
<proteinExistence type="predicted"/>
<dbReference type="PANTHER" id="PTHR28375">
    <property type="entry name" value="PROTEIN HINDERIN"/>
    <property type="match status" value="1"/>
</dbReference>
<dbReference type="InterPro" id="IPR032736">
    <property type="entry name" value="Hinderin"/>
</dbReference>
<feature type="coiled-coil region" evidence="1">
    <location>
        <begin position="51"/>
        <end position="103"/>
    </location>
</feature>
<dbReference type="Pfam" id="PF15369">
    <property type="entry name" value="KIAA1328"/>
    <property type="match status" value="1"/>
</dbReference>
<gene>
    <name evidence="3" type="ORF">WJX72_004535</name>
</gene>
<organism evidence="3 4">
    <name type="scientific">[Myrmecia] bisecta</name>
    <dbReference type="NCBI Taxonomy" id="41462"/>
    <lineage>
        <taxon>Eukaryota</taxon>
        <taxon>Viridiplantae</taxon>
        <taxon>Chlorophyta</taxon>
        <taxon>core chlorophytes</taxon>
        <taxon>Trebouxiophyceae</taxon>
        <taxon>Trebouxiales</taxon>
        <taxon>Trebouxiaceae</taxon>
        <taxon>Myrmecia</taxon>
    </lineage>
</organism>
<keyword evidence="4" id="KW-1185">Reference proteome</keyword>
<evidence type="ECO:0000256" key="2">
    <source>
        <dbReference type="SAM" id="MobiDB-lite"/>
    </source>
</evidence>
<feature type="region of interest" description="Disordered" evidence="2">
    <location>
        <begin position="230"/>
        <end position="256"/>
    </location>
</feature>
<dbReference type="EMBL" id="JALJOR010000005">
    <property type="protein sequence ID" value="KAK9816748.1"/>
    <property type="molecule type" value="Genomic_DNA"/>
</dbReference>
<protein>
    <submittedName>
        <fullName evidence="3">Uncharacterized protein</fullName>
    </submittedName>
</protein>
<dbReference type="AlphaFoldDB" id="A0AAW1Q730"/>
<reference evidence="3 4" key="1">
    <citation type="journal article" date="2024" name="Nat. Commun.">
        <title>Phylogenomics reveals the evolutionary origins of lichenization in chlorophyte algae.</title>
        <authorList>
            <person name="Puginier C."/>
            <person name="Libourel C."/>
            <person name="Otte J."/>
            <person name="Skaloud P."/>
            <person name="Haon M."/>
            <person name="Grisel S."/>
            <person name="Petersen M."/>
            <person name="Berrin J.G."/>
            <person name="Delaux P.M."/>
            <person name="Dal Grande F."/>
            <person name="Keller J."/>
        </authorList>
    </citation>
    <scope>NUCLEOTIDE SEQUENCE [LARGE SCALE GENOMIC DNA]</scope>
    <source>
        <strain evidence="3 4">SAG 2043</strain>
    </source>
</reference>
<feature type="region of interest" description="Disordered" evidence="2">
    <location>
        <begin position="278"/>
        <end position="344"/>
    </location>
</feature>
<evidence type="ECO:0000313" key="3">
    <source>
        <dbReference type="EMBL" id="KAK9816748.1"/>
    </source>
</evidence>
<dbReference type="Proteomes" id="UP001489004">
    <property type="component" value="Unassembled WGS sequence"/>
</dbReference>
<dbReference type="PANTHER" id="PTHR28375:SF1">
    <property type="entry name" value="PROTEIN HINDERIN"/>
    <property type="match status" value="1"/>
</dbReference>